<dbReference type="Proteomes" id="UP000653305">
    <property type="component" value="Unassembled WGS sequence"/>
</dbReference>
<dbReference type="OrthoDB" id="2019149at2759"/>
<dbReference type="InterPro" id="IPR011050">
    <property type="entry name" value="Pectin_lyase_fold/virulence"/>
</dbReference>
<evidence type="ECO:0000256" key="5">
    <source>
        <dbReference type="ARBA" id="ARBA00022525"/>
    </source>
</evidence>
<dbReference type="AlphaFoldDB" id="A0A830CH28"/>
<keyword evidence="14" id="KW-1185">Reference proteome</keyword>
<evidence type="ECO:0000313" key="14">
    <source>
        <dbReference type="Proteomes" id="UP000653305"/>
    </source>
</evidence>
<reference evidence="13" key="1">
    <citation type="submission" date="2020-07" db="EMBL/GenBank/DDBJ databases">
        <title>Ethylene signaling mediates host invasion by parasitic plants.</title>
        <authorList>
            <person name="Yoshida S."/>
        </authorList>
    </citation>
    <scope>NUCLEOTIDE SEQUENCE</scope>
    <source>
        <strain evidence="13">Okayama</strain>
    </source>
</reference>
<evidence type="ECO:0000256" key="4">
    <source>
        <dbReference type="ARBA" id="ARBA00022512"/>
    </source>
</evidence>
<evidence type="ECO:0000256" key="2">
    <source>
        <dbReference type="ARBA" id="ARBA00005184"/>
    </source>
</evidence>
<keyword evidence="6 11" id="KW-0378">Hydrolase</keyword>
<evidence type="ECO:0000256" key="8">
    <source>
        <dbReference type="ARBA" id="ARBA00023316"/>
    </source>
</evidence>
<comment type="catalytic activity">
    <reaction evidence="9 11">
        <text>[(1-&gt;4)-alpha-D-galacturonosyl methyl ester](n) + n H2O = [(1-&gt;4)-alpha-D-galacturonosyl](n) + n methanol + n H(+)</text>
        <dbReference type="Rhea" id="RHEA:22380"/>
        <dbReference type="Rhea" id="RHEA-COMP:14570"/>
        <dbReference type="Rhea" id="RHEA-COMP:14573"/>
        <dbReference type="ChEBI" id="CHEBI:15377"/>
        <dbReference type="ChEBI" id="CHEBI:15378"/>
        <dbReference type="ChEBI" id="CHEBI:17790"/>
        <dbReference type="ChEBI" id="CHEBI:140522"/>
        <dbReference type="ChEBI" id="CHEBI:140523"/>
        <dbReference type="EC" id="3.1.1.11"/>
    </reaction>
</comment>
<evidence type="ECO:0000256" key="9">
    <source>
        <dbReference type="ARBA" id="ARBA00047928"/>
    </source>
</evidence>
<evidence type="ECO:0000256" key="10">
    <source>
        <dbReference type="PROSITE-ProRule" id="PRU10040"/>
    </source>
</evidence>
<evidence type="ECO:0000259" key="12">
    <source>
        <dbReference type="Pfam" id="PF01095"/>
    </source>
</evidence>
<keyword evidence="4" id="KW-0134">Cell wall</keyword>
<evidence type="ECO:0000256" key="11">
    <source>
        <dbReference type="RuleBase" id="RU000589"/>
    </source>
</evidence>
<dbReference type="InterPro" id="IPR000070">
    <property type="entry name" value="Pectinesterase_cat"/>
</dbReference>
<dbReference type="Gene3D" id="2.160.20.10">
    <property type="entry name" value="Single-stranded right-handed beta-helix, Pectin lyase-like"/>
    <property type="match status" value="1"/>
</dbReference>
<comment type="subcellular location">
    <subcellularLocation>
        <location evidence="1">Secreted</location>
        <location evidence="1">Cell wall</location>
    </subcellularLocation>
</comment>
<dbReference type="EC" id="3.1.1.11" evidence="3 11"/>
<feature type="active site" evidence="10">
    <location>
        <position position="135"/>
    </location>
</feature>
<comment type="pathway">
    <text evidence="2 11">Glycan metabolism; pectin degradation; 2-dehydro-3-deoxy-D-gluconate from pectin: step 1/5.</text>
</comment>
<dbReference type="PROSITE" id="PS00503">
    <property type="entry name" value="PECTINESTERASE_2"/>
    <property type="match status" value="1"/>
</dbReference>
<evidence type="ECO:0000256" key="3">
    <source>
        <dbReference type="ARBA" id="ARBA00013229"/>
    </source>
</evidence>
<dbReference type="InterPro" id="IPR012334">
    <property type="entry name" value="Pectin_lyas_fold"/>
</dbReference>
<dbReference type="GO" id="GO:0042545">
    <property type="term" value="P:cell wall modification"/>
    <property type="evidence" value="ECO:0007669"/>
    <property type="project" value="UniProtKB-UniRule"/>
</dbReference>
<name>A0A830CH28_9LAMI</name>
<accession>A0A830CH28</accession>
<dbReference type="SUPFAM" id="SSF51126">
    <property type="entry name" value="Pectin lyase-like"/>
    <property type="match status" value="1"/>
</dbReference>
<evidence type="ECO:0000313" key="13">
    <source>
        <dbReference type="EMBL" id="GFP93641.1"/>
    </source>
</evidence>
<protein>
    <recommendedName>
        <fullName evidence="3 11">Pectinesterase</fullName>
        <ecNumber evidence="3 11">3.1.1.11</ecNumber>
    </recommendedName>
</protein>
<dbReference type="Pfam" id="PF01095">
    <property type="entry name" value="Pectinesterase"/>
    <property type="match status" value="1"/>
</dbReference>
<dbReference type="UniPathway" id="UPA00545">
    <property type="reaction ID" value="UER00823"/>
</dbReference>
<evidence type="ECO:0000256" key="6">
    <source>
        <dbReference type="ARBA" id="ARBA00022801"/>
    </source>
</evidence>
<dbReference type="GO" id="GO:0045490">
    <property type="term" value="P:pectin catabolic process"/>
    <property type="evidence" value="ECO:0007669"/>
    <property type="project" value="UniProtKB-UniRule"/>
</dbReference>
<keyword evidence="7 11" id="KW-0063">Aspartyl esterase</keyword>
<dbReference type="GO" id="GO:0030599">
    <property type="term" value="F:pectinesterase activity"/>
    <property type="evidence" value="ECO:0007669"/>
    <property type="project" value="UniProtKB-UniRule"/>
</dbReference>
<sequence>MTIVQAVGAYPPNHNGRFIIYIKAGLYEEQVTVPQSCPNLFIYGDGIGQTIVTGDKFGKDLPTTTTFANEARGFIARGITFRNTAGPNGHPAPAFRSQGDETALFECSFESCQDTLQYQQFKQYYGNCLIYGTIDFIFGKGEAVIQNSAIIVRKPGNTQISVITADGREVSNGSGGLVIQNCNISRDESLIEPNVKTYLGRPWKTFARTVVMESYLDEFIAPEGWMVWNNESYHETCQVFEYSNRGPGANTERRSKLFLNFKVLKTTEAANFTTNSFIAGESWLPETCIPYSPGL</sequence>
<organism evidence="13 14">
    <name type="scientific">Phtheirospermum japonicum</name>
    <dbReference type="NCBI Taxonomy" id="374723"/>
    <lineage>
        <taxon>Eukaryota</taxon>
        <taxon>Viridiplantae</taxon>
        <taxon>Streptophyta</taxon>
        <taxon>Embryophyta</taxon>
        <taxon>Tracheophyta</taxon>
        <taxon>Spermatophyta</taxon>
        <taxon>Magnoliopsida</taxon>
        <taxon>eudicotyledons</taxon>
        <taxon>Gunneridae</taxon>
        <taxon>Pentapetalae</taxon>
        <taxon>asterids</taxon>
        <taxon>lamiids</taxon>
        <taxon>Lamiales</taxon>
        <taxon>Orobanchaceae</taxon>
        <taxon>Orobanchaceae incertae sedis</taxon>
        <taxon>Phtheirospermum</taxon>
    </lineage>
</organism>
<dbReference type="EMBL" id="BMAC01000320">
    <property type="protein sequence ID" value="GFP93641.1"/>
    <property type="molecule type" value="Genomic_DNA"/>
</dbReference>
<dbReference type="PANTHER" id="PTHR31707">
    <property type="entry name" value="PECTINESTERASE"/>
    <property type="match status" value="1"/>
</dbReference>
<keyword evidence="8" id="KW-0961">Cell wall biogenesis/degradation</keyword>
<proteinExistence type="predicted"/>
<feature type="domain" description="Pectinesterase catalytic" evidence="12">
    <location>
        <begin position="2"/>
        <end position="280"/>
    </location>
</feature>
<evidence type="ECO:0000256" key="7">
    <source>
        <dbReference type="ARBA" id="ARBA00023085"/>
    </source>
</evidence>
<comment type="caution">
    <text evidence="13">The sequence shown here is derived from an EMBL/GenBank/DDBJ whole genome shotgun (WGS) entry which is preliminary data.</text>
</comment>
<dbReference type="FunFam" id="2.160.20.10:FF:000029">
    <property type="entry name" value="Pectinesterase 4"/>
    <property type="match status" value="1"/>
</dbReference>
<keyword evidence="5" id="KW-0964">Secreted</keyword>
<dbReference type="InterPro" id="IPR033131">
    <property type="entry name" value="Pectinesterase_Asp_AS"/>
</dbReference>
<evidence type="ECO:0000256" key="1">
    <source>
        <dbReference type="ARBA" id="ARBA00004191"/>
    </source>
</evidence>
<gene>
    <name evidence="13" type="ORF">PHJA_001508500</name>
</gene>